<feature type="transmembrane region" description="Helical" evidence="1">
    <location>
        <begin position="74"/>
        <end position="91"/>
    </location>
</feature>
<evidence type="ECO:0000313" key="3">
    <source>
        <dbReference type="EMBL" id="TMV09830.1"/>
    </source>
</evidence>
<dbReference type="Proteomes" id="UP001193035">
    <property type="component" value="Unassembled WGS sequence"/>
</dbReference>
<dbReference type="InterPro" id="IPR043717">
    <property type="entry name" value="DUF5658"/>
</dbReference>
<accession>A0ABY2X378</accession>
<organism evidence="3 4">
    <name type="scientific">Ruegeria sediminis</name>
    <dbReference type="NCBI Taxonomy" id="2583820"/>
    <lineage>
        <taxon>Bacteria</taxon>
        <taxon>Pseudomonadati</taxon>
        <taxon>Pseudomonadota</taxon>
        <taxon>Alphaproteobacteria</taxon>
        <taxon>Rhodobacterales</taxon>
        <taxon>Roseobacteraceae</taxon>
        <taxon>Ruegeria</taxon>
    </lineage>
</organism>
<name>A0ABY2X378_9RHOB</name>
<feature type="transmembrane region" description="Helical" evidence="1">
    <location>
        <begin position="46"/>
        <end position="68"/>
    </location>
</feature>
<proteinExistence type="predicted"/>
<dbReference type="Pfam" id="PF18902">
    <property type="entry name" value="DUF5658"/>
    <property type="match status" value="1"/>
</dbReference>
<evidence type="ECO:0000259" key="2">
    <source>
        <dbReference type="Pfam" id="PF18902"/>
    </source>
</evidence>
<feature type="domain" description="DUF5658" evidence="2">
    <location>
        <begin position="14"/>
        <end position="92"/>
    </location>
</feature>
<comment type="caution">
    <text evidence="3">The sequence shown here is derived from an EMBL/GenBank/DDBJ whole genome shotgun (WGS) entry which is preliminary data.</text>
</comment>
<keyword evidence="1" id="KW-1133">Transmembrane helix</keyword>
<keyword evidence="4" id="KW-1185">Reference proteome</keyword>
<gene>
    <name evidence="3" type="ORF">FGK63_01810</name>
</gene>
<dbReference type="RefSeq" id="WP_138839889.1">
    <property type="nucleotide sequence ID" value="NZ_VCPD01000001.1"/>
</dbReference>
<keyword evidence="1" id="KW-0812">Transmembrane</keyword>
<evidence type="ECO:0000256" key="1">
    <source>
        <dbReference type="SAM" id="Phobius"/>
    </source>
</evidence>
<evidence type="ECO:0000313" key="4">
    <source>
        <dbReference type="Proteomes" id="UP001193035"/>
    </source>
</evidence>
<feature type="transmembrane region" description="Helical" evidence="1">
    <location>
        <begin position="6"/>
        <end position="25"/>
    </location>
</feature>
<reference evidence="3 4" key="1">
    <citation type="submission" date="2019-05" db="EMBL/GenBank/DDBJ databases">
        <title>Ruegeria sp. nov., isolated from tidal flat.</title>
        <authorList>
            <person name="Kim W."/>
        </authorList>
    </citation>
    <scope>NUCLEOTIDE SEQUENCE [LARGE SCALE GENOMIC DNA]</scope>
    <source>
        <strain evidence="3 4">CAU 1488</strain>
    </source>
</reference>
<keyword evidence="1" id="KW-0472">Membrane</keyword>
<protein>
    <recommendedName>
        <fullName evidence="2">DUF5658 domain-containing protein</fullName>
    </recommendedName>
</protein>
<sequence length="98" mass="10686">MLDSLNAVLALGVCAVLQIADVVTTRRILARGGRELNPIVAYLMDLVGDPGWIFAKLMFAVIAAAVIVDRDAIWLLWLLNVVMAAVVLHNVRGLRHGR</sequence>
<dbReference type="EMBL" id="VCPD01000001">
    <property type="protein sequence ID" value="TMV09830.1"/>
    <property type="molecule type" value="Genomic_DNA"/>
</dbReference>